<dbReference type="Gene3D" id="2.30.30.240">
    <property type="entry name" value="PRC-barrel domain"/>
    <property type="match status" value="1"/>
</dbReference>
<dbReference type="PANTHER" id="PTHR33692:SF1">
    <property type="entry name" value="RIBOSOME MATURATION FACTOR RIMM"/>
    <property type="match status" value="1"/>
</dbReference>
<dbReference type="InterPro" id="IPR056792">
    <property type="entry name" value="PRC_RimM"/>
</dbReference>
<evidence type="ECO:0000313" key="9">
    <source>
        <dbReference type="Proteomes" id="UP000831607"/>
    </source>
</evidence>
<gene>
    <name evidence="5 8" type="primary">rimM</name>
    <name evidence="8" type="ORF">DHf2319_04970</name>
</gene>
<comment type="subunit">
    <text evidence="5">Binds ribosomal protein uS19.</text>
</comment>
<dbReference type="Pfam" id="PF24986">
    <property type="entry name" value="PRC_RimM"/>
    <property type="match status" value="1"/>
</dbReference>
<dbReference type="Proteomes" id="UP000831607">
    <property type="component" value="Chromosome"/>
</dbReference>
<evidence type="ECO:0000313" key="8">
    <source>
        <dbReference type="EMBL" id="UOD51245.1"/>
    </source>
</evidence>
<evidence type="ECO:0000256" key="5">
    <source>
        <dbReference type="HAMAP-Rule" id="MF_00014"/>
    </source>
</evidence>
<dbReference type="InterPro" id="IPR011961">
    <property type="entry name" value="RimM"/>
</dbReference>
<evidence type="ECO:0000256" key="4">
    <source>
        <dbReference type="ARBA" id="ARBA00023186"/>
    </source>
</evidence>
<comment type="domain">
    <text evidence="5">The PRC barrel domain binds ribosomal protein uS19.</text>
</comment>
<keyword evidence="1 5" id="KW-0963">Cytoplasm</keyword>
<keyword evidence="3 5" id="KW-0698">rRNA processing</keyword>
<proteinExistence type="inferred from homology"/>
<accession>A0ABY4APC3</accession>
<dbReference type="InterPro" id="IPR002676">
    <property type="entry name" value="RimM_N"/>
</dbReference>
<keyword evidence="9" id="KW-1185">Reference proteome</keyword>
<name>A0ABY4APC3_9BURK</name>
<evidence type="ECO:0000256" key="2">
    <source>
        <dbReference type="ARBA" id="ARBA00022517"/>
    </source>
</evidence>
<dbReference type="NCBIfam" id="TIGR02273">
    <property type="entry name" value="16S_RimM"/>
    <property type="match status" value="1"/>
</dbReference>
<dbReference type="Pfam" id="PF01782">
    <property type="entry name" value="RimM"/>
    <property type="match status" value="1"/>
</dbReference>
<dbReference type="HAMAP" id="MF_00014">
    <property type="entry name" value="Ribosome_mat_RimM"/>
    <property type="match status" value="1"/>
</dbReference>
<organism evidence="8 9">
    <name type="scientific">Orrella daihaiensis</name>
    <dbReference type="NCBI Taxonomy" id="2782176"/>
    <lineage>
        <taxon>Bacteria</taxon>
        <taxon>Pseudomonadati</taxon>
        <taxon>Pseudomonadota</taxon>
        <taxon>Betaproteobacteria</taxon>
        <taxon>Burkholderiales</taxon>
        <taxon>Alcaligenaceae</taxon>
        <taxon>Orrella</taxon>
    </lineage>
</organism>
<dbReference type="InterPro" id="IPR036976">
    <property type="entry name" value="RimM_N_sf"/>
</dbReference>
<dbReference type="SUPFAM" id="SSF50346">
    <property type="entry name" value="PRC-barrel domain"/>
    <property type="match status" value="1"/>
</dbReference>
<dbReference type="SUPFAM" id="SSF50447">
    <property type="entry name" value="Translation proteins"/>
    <property type="match status" value="1"/>
</dbReference>
<sequence length="200" mass="21947">MQATPSDLVELGRVLGAHGIKGWIKVQPFSSDSEALGAVKRWWLRLPQSPLAVPDSTASPAVAVNLVWAKPHGANWIACVRGLNDRDEAQALKGNTVMVPRGAFPKLDENEYYWVDLIGCSVTTDADGESEHLGVVESVQDNPAHPILVVRQQHVINGQCVDRVDDKDKAVYSLIPFVAAHVGDIDTEARIIETHWPRDF</sequence>
<evidence type="ECO:0000259" key="7">
    <source>
        <dbReference type="Pfam" id="PF24986"/>
    </source>
</evidence>
<dbReference type="PANTHER" id="PTHR33692">
    <property type="entry name" value="RIBOSOME MATURATION FACTOR RIMM"/>
    <property type="match status" value="1"/>
</dbReference>
<keyword evidence="2 5" id="KW-0690">Ribosome biogenesis</keyword>
<dbReference type="EMBL" id="CP063982">
    <property type="protein sequence ID" value="UOD51245.1"/>
    <property type="molecule type" value="Genomic_DNA"/>
</dbReference>
<dbReference type="Gene3D" id="2.40.30.60">
    <property type="entry name" value="RimM"/>
    <property type="match status" value="1"/>
</dbReference>
<reference evidence="8 9" key="1">
    <citation type="submission" date="2020-11" db="EMBL/GenBank/DDBJ databases">
        <title>Algicoccus daihaiensis sp.nov., isolated from Daihai Lake in Inner Mongolia.</title>
        <authorList>
            <person name="Kai J."/>
        </authorList>
    </citation>
    <scope>NUCLEOTIDE SEQUENCE [LARGE SCALE GENOMIC DNA]</scope>
    <source>
        <strain evidence="9">f23</strain>
    </source>
</reference>
<evidence type="ECO:0000259" key="6">
    <source>
        <dbReference type="Pfam" id="PF01782"/>
    </source>
</evidence>
<protein>
    <recommendedName>
        <fullName evidence="5">Ribosome maturation factor RimM</fullName>
    </recommendedName>
</protein>
<dbReference type="InterPro" id="IPR011033">
    <property type="entry name" value="PRC_barrel-like_sf"/>
</dbReference>
<evidence type="ECO:0000256" key="3">
    <source>
        <dbReference type="ARBA" id="ARBA00022552"/>
    </source>
</evidence>
<feature type="domain" description="RimM N-terminal" evidence="6">
    <location>
        <begin position="11"/>
        <end position="101"/>
    </location>
</feature>
<feature type="domain" description="Ribosome maturation factor RimM PRC barrel" evidence="7">
    <location>
        <begin position="114"/>
        <end position="199"/>
    </location>
</feature>
<keyword evidence="4 5" id="KW-0143">Chaperone</keyword>
<evidence type="ECO:0000256" key="1">
    <source>
        <dbReference type="ARBA" id="ARBA00022490"/>
    </source>
</evidence>
<comment type="function">
    <text evidence="5">An accessory protein needed during the final step in the assembly of 30S ribosomal subunit, possibly for assembly of the head region. Essential for efficient processing of 16S rRNA. May be needed both before and after RbfA during the maturation of 16S rRNA. It has affinity for free ribosomal 30S subunits but not for 70S ribosomes.</text>
</comment>
<dbReference type="RefSeq" id="WP_243479712.1">
    <property type="nucleotide sequence ID" value="NZ_CP063982.1"/>
</dbReference>
<comment type="similarity">
    <text evidence="5">Belongs to the RimM family.</text>
</comment>
<comment type="subcellular location">
    <subcellularLocation>
        <location evidence="5">Cytoplasm</location>
    </subcellularLocation>
</comment>
<dbReference type="InterPro" id="IPR009000">
    <property type="entry name" value="Transl_B-barrel_sf"/>
</dbReference>